<keyword evidence="1" id="KW-1133">Transmembrane helix</keyword>
<accession>A0ABY4RKF4</accession>
<evidence type="ECO:0008006" key="4">
    <source>
        <dbReference type="Google" id="ProtNLM"/>
    </source>
</evidence>
<dbReference type="RefSeq" id="WP_249864247.1">
    <property type="nucleotide sequence ID" value="NZ_CP027059.1"/>
</dbReference>
<reference evidence="2" key="2">
    <citation type="journal article" date="2021" name="J Anim Sci Technol">
        <title>Complete genome sequence of Paenibacillus konkukensis sp. nov. SK3146 as a potential probiotic strain.</title>
        <authorList>
            <person name="Jung H.I."/>
            <person name="Park S."/>
            <person name="Niu K.M."/>
            <person name="Lee S.W."/>
            <person name="Kothari D."/>
            <person name="Yi K.J."/>
            <person name="Kim S.K."/>
        </authorList>
    </citation>
    <scope>NUCLEOTIDE SEQUENCE</scope>
    <source>
        <strain evidence="2">SK3146</strain>
    </source>
</reference>
<keyword evidence="3" id="KW-1185">Reference proteome</keyword>
<reference evidence="2" key="1">
    <citation type="submission" date="2018-02" db="EMBL/GenBank/DDBJ databases">
        <authorList>
            <person name="Kim S.-K."/>
            <person name="Jung H.-I."/>
            <person name="Lee S.-W."/>
        </authorList>
    </citation>
    <scope>NUCLEOTIDE SEQUENCE</scope>
    <source>
        <strain evidence="2">SK3146</strain>
    </source>
</reference>
<dbReference type="Proteomes" id="UP001057134">
    <property type="component" value="Chromosome"/>
</dbReference>
<keyword evidence="1" id="KW-0812">Transmembrane</keyword>
<protein>
    <recommendedName>
        <fullName evidence="4">Alkaline shock response membrane anchor protein AmaP</fullName>
    </recommendedName>
</protein>
<gene>
    <name evidence="2" type="ORF">SK3146_01220</name>
</gene>
<dbReference type="NCBIfam" id="NF033218">
    <property type="entry name" value="anchor_AmaP"/>
    <property type="match status" value="1"/>
</dbReference>
<keyword evidence="1" id="KW-0472">Membrane</keyword>
<feature type="transmembrane region" description="Helical" evidence="1">
    <location>
        <begin position="9"/>
        <end position="32"/>
    </location>
</feature>
<evidence type="ECO:0000256" key="1">
    <source>
        <dbReference type="SAM" id="Phobius"/>
    </source>
</evidence>
<dbReference type="PROSITE" id="PS51257">
    <property type="entry name" value="PROKAR_LIPOPROTEIN"/>
    <property type="match status" value="1"/>
</dbReference>
<sequence length="186" mass="20537">MIKVIDRLLLFLFSLAILIGCGFLLVGAFGWISYETAISFIHSVYYDMDTALIFIALAVIVALISIRFLFVSVRRGKADVPSIDQRTDFGDIRISIETVENLALKAARRSRGVKDLKARIRVSQAGLEIIIRAIVDGESSIPQLTEEMQAGIKTHIEEITGIPVALVSVFIANIQQASPTFKSRVE</sequence>
<organism evidence="2 3">
    <name type="scientific">Paenibacillus konkukensis</name>
    <dbReference type="NCBI Taxonomy" id="2020716"/>
    <lineage>
        <taxon>Bacteria</taxon>
        <taxon>Bacillati</taxon>
        <taxon>Bacillota</taxon>
        <taxon>Bacilli</taxon>
        <taxon>Bacillales</taxon>
        <taxon>Paenibacillaceae</taxon>
        <taxon>Paenibacillus</taxon>
    </lineage>
</organism>
<dbReference type="EMBL" id="CP027059">
    <property type="protein sequence ID" value="UQZ82063.1"/>
    <property type="molecule type" value="Genomic_DNA"/>
</dbReference>
<name>A0ABY4RKF4_9BACL</name>
<evidence type="ECO:0000313" key="2">
    <source>
        <dbReference type="EMBL" id="UQZ82063.1"/>
    </source>
</evidence>
<evidence type="ECO:0000313" key="3">
    <source>
        <dbReference type="Proteomes" id="UP001057134"/>
    </source>
</evidence>
<proteinExistence type="predicted"/>
<feature type="transmembrane region" description="Helical" evidence="1">
    <location>
        <begin position="52"/>
        <end position="70"/>
    </location>
</feature>